<evidence type="ECO:0000256" key="1">
    <source>
        <dbReference type="SAM" id="Coils"/>
    </source>
</evidence>
<reference evidence="3" key="1">
    <citation type="submission" date="2021-02" db="EMBL/GenBank/DDBJ databases">
        <authorList>
            <person name="Nowell W R."/>
        </authorList>
    </citation>
    <scope>NUCLEOTIDE SEQUENCE</scope>
</reference>
<dbReference type="AlphaFoldDB" id="A0A8S2PB16"/>
<dbReference type="Proteomes" id="UP000682733">
    <property type="component" value="Unassembled WGS sequence"/>
</dbReference>
<gene>
    <name evidence="2" type="ORF">OVA965_LOCUS25456</name>
    <name evidence="3" type="ORF">TMI583_LOCUS26186</name>
</gene>
<dbReference type="EMBL" id="CAJNOK010015817">
    <property type="protein sequence ID" value="CAF1232764.1"/>
    <property type="molecule type" value="Genomic_DNA"/>
</dbReference>
<evidence type="ECO:0000313" key="3">
    <source>
        <dbReference type="EMBL" id="CAF4040938.1"/>
    </source>
</evidence>
<feature type="coiled-coil region" evidence="1">
    <location>
        <begin position="84"/>
        <end position="128"/>
    </location>
</feature>
<keyword evidence="1" id="KW-0175">Coiled coil</keyword>
<accession>A0A8S2PB16</accession>
<protein>
    <submittedName>
        <fullName evidence="3">Uncharacterized protein</fullName>
    </submittedName>
</protein>
<feature type="non-terminal residue" evidence="3">
    <location>
        <position position="1"/>
    </location>
</feature>
<dbReference type="EMBL" id="CAJOBA010037365">
    <property type="protein sequence ID" value="CAF4040938.1"/>
    <property type="molecule type" value="Genomic_DNA"/>
</dbReference>
<evidence type="ECO:0000313" key="2">
    <source>
        <dbReference type="EMBL" id="CAF1232764.1"/>
    </source>
</evidence>
<proteinExistence type="predicted"/>
<dbReference type="Proteomes" id="UP000677228">
    <property type="component" value="Unassembled WGS sequence"/>
</dbReference>
<evidence type="ECO:0000313" key="4">
    <source>
        <dbReference type="Proteomes" id="UP000682733"/>
    </source>
</evidence>
<organism evidence="3 4">
    <name type="scientific">Didymodactylos carnosus</name>
    <dbReference type="NCBI Taxonomy" id="1234261"/>
    <lineage>
        <taxon>Eukaryota</taxon>
        <taxon>Metazoa</taxon>
        <taxon>Spiralia</taxon>
        <taxon>Gnathifera</taxon>
        <taxon>Rotifera</taxon>
        <taxon>Eurotatoria</taxon>
        <taxon>Bdelloidea</taxon>
        <taxon>Philodinida</taxon>
        <taxon>Philodinidae</taxon>
        <taxon>Didymodactylos</taxon>
    </lineage>
</organism>
<sequence length="132" mass="15948">TETIDYWNEIIKLKQQILSQPIIELINNDESTFIKIYDNTKLYKMNFQQSLKTIANSYEKIAEYYEKLINNTNDNDRWDPQMAISNYENALKFLKKMNNKEKELNDKIQYYEDRIKTLKSNINNVEHNNLIQ</sequence>
<comment type="caution">
    <text evidence="3">The sequence shown here is derived from an EMBL/GenBank/DDBJ whole genome shotgun (WGS) entry which is preliminary data.</text>
</comment>
<name>A0A8S2PB16_9BILA</name>